<evidence type="ECO:0000313" key="3">
    <source>
        <dbReference type="Proteomes" id="UP000622890"/>
    </source>
</evidence>
<feature type="region of interest" description="Disordered" evidence="1">
    <location>
        <begin position="9"/>
        <end position="30"/>
    </location>
</feature>
<keyword evidence="3" id="KW-1185">Reference proteome</keyword>
<protein>
    <submittedName>
        <fullName evidence="2">Plasmid mobilization relaxosome protein MobC</fullName>
    </submittedName>
</protein>
<dbReference type="InterPro" id="IPR045788">
    <property type="entry name" value="MobC_2"/>
</dbReference>
<comment type="caution">
    <text evidence="2">The sequence shown here is derived from an EMBL/GenBank/DDBJ whole genome shotgun (WGS) entry which is preliminary data.</text>
</comment>
<dbReference type="RefSeq" id="WP_200590428.1">
    <property type="nucleotide sequence ID" value="NZ_JAEPBG010000001.1"/>
</dbReference>
<feature type="compositionally biased region" description="Basic and acidic residues" evidence="1">
    <location>
        <begin position="9"/>
        <end position="20"/>
    </location>
</feature>
<dbReference type="Pfam" id="PF19514">
    <property type="entry name" value="MobC_2"/>
    <property type="match status" value="1"/>
</dbReference>
<dbReference type="Proteomes" id="UP000622890">
    <property type="component" value="Unassembled WGS sequence"/>
</dbReference>
<proteinExistence type="predicted"/>
<accession>A0A934SNH4</accession>
<evidence type="ECO:0000256" key="1">
    <source>
        <dbReference type="SAM" id="MobiDB-lite"/>
    </source>
</evidence>
<gene>
    <name evidence="2" type="primary">mobC</name>
    <name evidence="2" type="ORF">JJB74_03620</name>
</gene>
<organism evidence="2 3">
    <name type="scientific">Noviherbaspirillum pedocola</name>
    <dbReference type="NCBI Taxonomy" id="2801341"/>
    <lineage>
        <taxon>Bacteria</taxon>
        <taxon>Pseudomonadati</taxon>
        <taxon>Pseudomonadota</taxon>
        <taxon>Betaproteobacteria</taxon>
        <taxon>Burkholderiales</taxon>
        <taxon>Oxalobacteraceae</taxon>
        <taxon>Noviherbaspirillum</taxon>
    </lineage>
</organism>
<sequence>MTHYKKFIEQKNLQPDEKKRPGQAGYDGNSKLRTRNVQIALSELEYEDLVKQFNQSSYSKLAPYCRRKLLSKEVKVTDEKQLNLENVAALYRLYKQTDISQTGKMGSNLNQIARKFNSNEGVQNFKEKMLEELNLMREMNRKLEIVLKKMVGGNS</sequence>
<evidence type="ECO:0000313" key="2">
    <source>
        <dbReference type="EMBL" id="MBK4733695.1"/>
    </source>
</evidence>
<dbReference type="EMBL" id="JAEPBG010000001">
    <property type="protein sequence ID" value="MBK4733695.1"/>
    <property type="molecule type" value="Genomic_DNA"/>
</dbReference>
<dbReference type="AlphaFoldDB" id="A0A934SNH4"/>
<name>A0A934SNH4_9BURK</name>
<reference evidence="2" key="1">
    <citation type="submission" date="2021-01" db="EMBL/GenBank/DDBJ databases">
        <title>Genome sequence of strain Noviherbaspirillum sp. DKR-6.</title>
        <authorList>
            <person name="Chaudhary D.K."/>
        </authorList>
    </citation>
    <scope>NUCLEOTIDE SEQUENCE</scope>
    <source>
        <strain evidence="2">DKR-6</strain>
    </source>
</reference>